<dbReference type="EC" id="2.7.1.33" evidence="6 16"/>
<dbReference type="AlphaFoldDB" id="A0AAU8GZW9"/>
<dbReference type="InterPro" id="IPR004619">
    <property type="entry name" value="Type_III_PanK"/>
</dbReference>
<keyword evidence="7 16" id="KW-0963">Cytoplasm</keyword>
<evidence type="ECO:0000256" key="6">
    <source>
        <dbReference type="ARBA" id="ARBA00012102"/>
    </source>
</evidence>
<dbReference type="GO" id="GO:0004594">
    <property type="term" value="F:pantothenate kinase activity"/>
    <property type="evidence" value="ECO:0007669"/>
    <property type="project" value="UniProtKB-UniRule"/>
</dbReference>
<comment type="similarity">
    <text evidence="14 16">Belongs to the type III pantothenate kinase family.</text>
</comment>
<dbReference type="PANTHER" id="PTHR34265:SF1">
    <property type="entry name" value="TYPE III PANTOTHENATE KINASE"/>
    <property type="match status" value="1"/>
</dbReference>
<evidence type="ECO:0000256" key="16">
    <source>
        <dbReference type="HAMAP-Rule" id="MF_01274"/>
    </source>
</evidence>
<evidence type="ECO:0000313" key="17">
    <source>
        <dbReference type="EMBL" id="XCH47914.1"/>
    </source>
</evidence>
<name>A0AAU8GZW9_9BACT</name>
<dbReference type="GO" id="GO:0046872">
    <property type="term" value="F:metal ion binding"/>
    <property type="evidence" value="ECO:0007669"/>
    <property type="project" value="UniProtKB-KW"/>
</dbReference>
<comment type="pathway">
    <text evidence="4 16">Cofactor biosynthesis; coenzyme A biosynthesis; CoA from (R)-pantothenate: step 1/5.</text>
</comment>
<dbReference type="PANTHER" id="PTHR34265">
    <property type="entry name" value="TYPE III PANTOTHENATE KINASE"/>
    <property type="match status" value="1"/>
</dbReference>
<evidence type="ECO:0000256" key="12">
    <source>
        <dbReference type="ARBA" id="ARBA00022958"/>
    </source>
</evidence>
<comment type="subunit">
    <text evidence="5 16">Homodimer.</text>
</comment>
<dbReference type="GO" id="GO:0005737">
    <property type="term" value="C:cytoplasm"/>
    <property type="evidence" value="ECO:0007669"/>
    <property type="project" value="UniProtKB-SubCell"/>
</dbReference>
<comment type="function">
    <text evidence="16">Catalyzes the phosphorylation of pantothenate (Pan), the first step in CoA biosynthesis.</text>
</comment>
<dbReference type="HAMAP" id="MF_01274">
    <property type="entry name" value="Pantothen_kinase_3"/>
    <property type="match status" value="1"/>
</dbReference>
<feature type="active site" description="Proton acceptor" evidence="16">
    <location>
        <position position="122"/>
    </location>
</feature>
<dbReference type="CDD" id="cd24015">
    <property type="entry name" value="ASKHA_NBD_PanK-III"/>
    <property type="match status" value="1"/>
</dbReference>
<evidence type="ECO:0000256" key="9">
    <source>
        <dbReference type="ARBA" id="ARBA00022741"/>
    </source>
</evidence>
<reference evidence="17" key="1">
    <citation type="submission" date="2024-01" db="EMBL/GenBank/DDBJ databases">
        <title>The first autotrophic representatives of the genus Thermodesulfovibrio.</title>
        <authorList>
            <person name="Maltseva A.I."/>
            <person name="Elcheninov A.G."/>
            <person name="Kublanov I.V."/>
            <person name="Lebedinsky A.V."/>
            <person name="Frolov E.N."/>
        </authorList>
    </citation>
    <scope>NUCLEOTIDE SEQUENCE</scope>
    <source>
        <strain evidence="17">3462-1</strain>
    </source>
</reference>
<dbReference type="EMBL" id="CP144374">
    <property type="protein sequence ID" value="XCH47914.1"/>
    <property type="molecule type" value="Genomic_DNA"/>
</dbReference>
<comment type="cofactor">
    <cofactor evidence="2">
        <name>K(+)</name>
        <dbReference type="ChEBI" id="CHEBI:29103"/>
    </cofactor>
</comment>
<evidence type="ECO:0000256" key="15">
    <source>
        <dbReference type="ARBA" id="ARBA00040883"/>
    </source>
</evidence>
<feature type="binding site" evidence="16">
    <location>
        <position position="145"/>
    </location>
    <ligand>
        <name>ATP</name>
        <dbReference type="ChEBI" id="CHEBI:30616"/>
    </ligand>
</feature>
<keyword evidence="9 16" id="KW-0547">Nucleotide-binding</keyword>
<comment type="caution">
    <text evidence="16">Lacks conserved residue(s) required for the propagation of feature annotation.</text>
</comment>
<feature type="binding site" evidence="16">
    <location>
        <position position="142"/>
    </location>
    <ligand>
        <name>K(+)</name>
        <dbReference type="ChEBI" id="CHEBI:29103"/>
    </ligand>
</feature>
<evidence type="ECO:0000256" key="11">
    <source>
        <dbReference type="ARBA" id="ARBA00022840"/>
    </source>
</evidence>
<keyword evidence="12 16" id="KW-0630">Potassium</keyword>
<protein>
    <recommendedName>
        <fullName evidence="15 16">Type III pantothenate kinase</fullName>
        <ecNumber evidence="6 16">2.7.1.33</ecNumber>
    </recommendedName>
    <alternativeName>
        <fullName evidence="16">PanK-III</fullName>
    </alternativeName>
    <alternativeName>
        <fullName evidence="16">Pantothenic acid kinase</fullName>
    </alternativeName>
</protein>
<evidence type="ECO:0000256" key="2">
    <source>
        <dbReference type="ARBA" id="ARBA00001958"/>
    </source>
</evidence>
<comment type="catalytic activity">
    <reaction evidence="1 16">
        <text>(R)-pantothenate + ATP = (R)-4'-phosphopantothenate + ADP + H(+)</text>
        <dbReference type="Rhea" id="RHEA:16373"/>
        <dbReference type="ChEBI" id="CHEBI:10986"/>
        <dbReference type="ChEBI" id="CHEBI:15378"/>
        <dbReference type="ChEBI" id="CHEBI:29032"/>
        <dbReference type="ChEBI" id="CHEBI:30616"/>
        <dbReference type="ChEBI" id="CHEBI:456216"/>
        <dbReference type="EC" id="2.7.1.33"/>
    </reaction>
</comment>
<proteinExistence type="inferred from homology"/>
<keyword evidence="10 16" id="KW-0418">Kinase</keyword>
<keyword evidence="8 16" id="KW-0808">Transferase</keyword>
<gene>
    <name evidence="16" type="primary">coaX</name>
    <name evidence="17" type="ORF">V4D31_06080</name>
</gene>
<keyword evidence="16" id="KW-0479">Metal-binding</keyword>
<evidence type="ECO:0000256" key="1">
    <source>
        <dbReference type="ARBA" id="ARBA00001206"/>
    </source>
</evidence>
<comment type="cofactor">
    <cofactor evidence="16">
        <name>NH4(+)</name>
        <dbReference type="ChEBI" id="CHEBI:28938"/>
    </cofactor>
    <cofactor evidence="16">
        <name>K(+)</name>
        <dbReference type="ChEBI" id="CHEBI:29103"/>
    </cofactor>
    <text evidence="16">A monovalent cation. Ammonium or potassium.</text>
</comment>
<sequence>MMELMKKSVQEMSLYSGQNELVAIKIGNSTVNFAFFRTPCCSDFDMISFETKEILNWEYDSLCRLFSNHQNCDCIVCSVVPELTEKFFSFLKKVYNKVIVITSKTPSGLSLRIRNPESFGVDRLAATVAAYELFKKNIAVVDAGTATTITVVTQEGEILGGAIMPGLGTMNYSLKEKTASLPLVDLEKDFDVPGIDTHSAILSGILLGTVYAIEGIIGDIEKKINHKLEIVLTGGYSQLLSKYMHKKHLLNKHLVIEGMRLIYLKNIKN</sequence>
<evidence type="ECO:0000256" key="10">
    <source>
        <dbReference type="ARBA" id="ARBA00022777"/>
    </source>
</evidence>
<organism evidence="17">
    <name type="scientific">Thermodesulfovibrio obliviosus</name>
    <dbReference type="NCBI Taxonomy" id="3118332"/>
    <lineage>
        <taxon>Bacteria</taxon>
        <taxon>Pseudomonadati</taxon>
        <taxon>Nitrospirota</taxon>
        <taxon>Thermodesulfovibrionia</taxon>
        <taxon>Thermodesulfovibrionales</taxon>
        <taxon>Thermodesulfovibrionaceae</taxon>
        <taxon>Thermodesulfovibrio</taxon>
    </lineage>
</organism>
<dbReference type="InterPro" id="IPR043129">
    <property type="entry name" value="ATPase_NBD"/>
</dbReference>
<dbReference type="RefSeq" id="WP_353685571.1">
    <property type="nucleotide sequence ID" value="NZ_CP144374.1"/>
</dbReference>
<feature type="binding site" evidence="16">
    <location>
        <begin position="120"/>
        <end position="123"/>
    </location>
    <ligand>
        <name>substrate</name>
    </ligand>
</feature>
<feature type="binding site" evidence="16">
    <location>
        <position position="197"/>
    </location>
    <ligand>
        <name>substrate</name>
    </ligand>
</feature>
<keyword evidence="13 16" id="KW-0173">Coenzyme A biosynthesis</keyword>
<dbReference type="KEGG" id="tob:V4D31_06080"/>
<evidence type="ECO:0000256" key="4">
    <source>
        <dbReference type="ARBA" id="ARBA00005225"/>
    </source>
</evidence>
<evidence type="ECO:0000256" key="8">
    <source>
        <dbReference type="ARBA" id="ARBA00022679"/>
    </source>
</evidence>
<dbReference type="SUPFAM" id="SSF53067">
    <property type="entry name" value="Actin-like ATPase domain"/>
    <property type="match status" value="2"/>
</dbReference>
<dbReference type="Pfam" id="PF03309">
    <property type="entry name" value="Pan_kinase"/>
    <property type="match status" value="1"/>
</dbReference>
<comment type="subcellular location">
    <subcellularLocation>
        <location evidence="3 16">Cytoplasm</location>
    </subcellularLocation>
</comment>
<dbReference type="GO" id="GO:0015937">
    <property type="term" value="P:coenzyme A biosynthetic process"/>
    <property type="evidence" value="ECO:0007669"/>
    <property type="project" value="UniProtKB-UniRule"/>
</dbReference>
<accession>A0AAU8GZW9</accession>
<dbReference type="Gene3D" id="3.30.420.40">
    <property type="match status" value="2"/>
</dbReference>
<keyword evidence="11 16" id="KW-0067">ATP-binding</keyword>
<dbReference type="GO" id="GO:0005524">
    <property type="term" value="F:ATP binding"/>
    <property type="evidence" value="ECO:0007669"/>
    <property type="project" value="UniProtKB-UniRule"/>
</dbReference>
<evidence type="ECO:0000256" key="13">
    <source>
        <dbReference type="ARBA" id="ARBA00022993"/>
    </source>
</evidence>
<dbReference type="NCBIfam" id="TIGR00671">
    <property type="entry name" value="baf"/>
    <property type="match status" value="1"/>
</dbReference>
<evidence type="ECO:0000256" key="14">
    <source>
        <dbReference type="ARBA" id="ARBA00038036"/>
    </source>
</evidence>
<feature type="binding site" evidence="16">
    <location>
        <begin position="25"/>
        <end position="32"/>
    </location>
    <ligand>
        <name>ATP</name>
        <dbReference type="ChEBI" id="CHEBI:30616"/>
    </ligand>
</feature>
<evidence type="ECO:0000256" key="7">
    <source>
        <dbReference type="ARBA" id="ARBA00022490"/>
    </source>
</evidence>
<evidence type="ECO:0000256" key="5">
    <source>
        <dbReference type="ARBA" id="ARBA00011738"/>
    </source>
</evidence>
<evidence type="ECO:0000256" key="3">
    <source>
        <dbReference type="ARBA" id="ARBA00004496"/>
    </source>
</evidence>